<gene>
    <name evidence="1" type="ORF">M2280_004130</name>
</gene>
<evidence type="ECO:0000313" key="1">
    <source>
        <dbReference type="EMBL" id="MDH6282893.1"/>
    </source>
</evidence>
<dbReference type="Proteomes" id="UP001160334">
    <property type="component" value="Unassembled WGS sequence"/>
</dbReference>
<proteinExistence type="predicted"/>
<keyword evidence="2" id="KW-1185">Reference proteome</keyword>
<reference evidence="1 2" key="1">
    <citation type="submission" date="2023-04" db="EMBL/GenBank/DDBJ databases">
        <title>Forest soil microbial communities from Buena Vista Peninsula, Colon Province, Panama.</title>
        <authorList>
            <person name="Bouskill N."/>
        </authorList>
    </citation>
    <scope>NUCLEOTIDE SEQUENCE [LARGE SCALE GENOMIC DNA]</scope>
    <source>
        <strain evidence="1 2">CFH S0262</strain>
    </source>
</reference>
<protein>
    <recommendedName>
        <fullName evidence="3">Phage protein</fullName>
    </recommendedName>
</protein>
<sequence>MTEQTREILTALDLSDAAGIYGQLDYSDQWRTLECDLCKNPAVVVAKYAPMDYDENCYTSTDEYFCADHAHENVAALGYREDLDPEDGIHITLSGWWKHYNQQVAA</sequence>
<organism evidence="1 2">
    <name type="scientific">Prescottella agglutinans</name>
    <dbReference type="NCBI Taxonomy" id="1644129"/>
    <lineage>
        <taxon>Bacteria</taxon>
        <taxon>Bacillati</taxon>
        <taxon>Actinomycetota</taxon>
        <taxon>Actinomycetes</taxon>
        <taxon>Mycobacteriales</taxon>
        <taxon>Nocardiaceae</taxon>
        <taxon>Prescottella</taxon>
    </lineage>
</organism>
<evidence type="ECO:0008006" key="3">
    <source>
        <dbReference type="Google" id="ProtNLM"/>
    </source>
</evidence>
<accession>A0ABT6MF12</accession>
<comment type="caution">
    <text evidence="1">The sequence shown here is derived from an EMBL/GenBank/DDBJ whole genome shotgun (WGS) entry which is preliminary data.</text>
</comment>
<evidence type="ECO:0000313" key="2">
    <source>
        <dbReference type="Proteomes" id="UP001160334"/>
    </source>
</evidence>
<dbReference type="RefSeq" id="WP_280762175.1">
    <property type="nucleotide sequence ID" value="NZ_JARXVC010000011.1"/>
</dbReference>
<dbReference type="EMBL" id="JARXVC010000011">
    <property type="protein sequence ID" value="MDH6282893.1"/>
    <property type="molecule type" value="Genomic_DNA"/>
</dbReference>
<name>A0ABT6MF12_9NOCA</name>